<evidence type="ECO:0000313" key="2">
    <source>
        <dbReference type="Proteomes" id="UP000244889"/>
    </source>
</evidence>
<evidence type="ECO:0000313" key="1">
    <source>
        <dbReference type="EMBL" id="SPM44717.1"/>
    </source>
</evidence>
<sequence length="44" mass="5163">MSDETIVKLWKEVLDDMYGEDDSRKKEIYDIALADKKVSKKAKE</sequence>
<dbReference type="EMBL" id="OOHR01000004">
    <property type="protein sequence ID" value="SPM44717.1"/>
    <property type="molecule type" value="Genomic_DNA"/>
</dbReference>
<dbReference type="AlphaFoldDB" id="A0A2R8EZX4"/>
<dbReference type="Proteomes" id="UP000244889">
    <property type="component" value="Unassembled WGS sequence"/>
</dbReference>
<dbReference type="RefSeq" id="WP_258230971.1">
    <property type="nucleotide sequence ID" value="NZ_OOHR01000004.1"/>
</dbReference>
<accession>A0A2R8EZX4</accession>
<organism evidence="1 2">
    <name type="scientific">Orientia tsutsugamushi</name>
    <name type="common">Rickettsia tsutsugamushi</name>
    <dbReference type="NCBI Taxonomy" id="784"/>
    <lineage>
        <taxon>Bacteria</taxon>
        <taxon>Pseudomonadati</taxon>
        <taxon>Pseudomonadota</taxon>
        <taxon>Alphaproteobacteria</taxon>
        <taxon>Rickettsiales</taxon>
        <taxon>Rickettsiaceae</taxon>
        <taxon>Rickettsieae</taxon>
        <taxon>Orientia</taxon>
    </lineage>
</organism>
<name>A0A2R8EZX4_ORITS</name>
<protein>
    <submittedName>
        <fullName evidence="1">Uncharacterized protein</fullName>
    </submittedName>
</protein>
<proteinExistence type="predicted"/>
<reference evidence="2" key="1">
    <citation type="submission" date="2018-03" db="EMBL/GenBank/DDBJ databases">
        <authorList>
            <person name="Batty M. E."/>
            <person name="Batty M E."/>
        </authorList>
    </citation>
    <scope>NUCLEOTIDE SEQUENCE [LARGE SCALE GENOMIC DNA]</scope>
</reference>
<gene>
    <name evidence="1" type="ORF">FPW1038_01264</name>
</gene>